<gene>
    <name evidence="6" type="primary">cysC</name>
    <name evidence="9" type="ORF">BKK80_16945</name>
</gene>
<evidence type="ECO:0000259" key="8">
    <source>
        <dbReference type="Pfam" id="PF01583"/>
    </source>
</evidence>
<dbReference type="PANTHER" id="PTHR42700">
    <property type="entry name" value="SULFATE ADENYLYLTRANSFERASE"/>
    <property type="match status" value="1"/>
</dbReference>
<proteinExistence type="inferred from homology"/>
<evidence type="ECO:0000256" key="6">
    <source>
        <dbReference type="HAMAP-Rule" id="MF_00065"/>
    </source>
</evidence>
<evidence type="ECO:0000256" key="7">
    <source>
        <dbReference type="RuleBase" id="RU004347"/>
    </source>
</evidence>
<keyword evidence="5 6" id="KW-0067">ATP-binding</keyword>
<dbReference type="RefSeq" id="WP_071070892.1">
    <property type="nucleotide sequence ID" value="NZ_CP017754.1"/>
</dbReference>
<dbReference type="NCBIfam" id="NF003013">
    <property type="entry name" value="PRK03846.1"/>
    <property type="match status" value="1"/>
</dbReference>
<dbReference type="InterPro" id="IPR059117">
    <property type="entry name" value="APS_kinase_dom"/>
</dbReference>
<dbReference type="InterPro" id="IPR027417">
    <property type="entry name" value="P-loop_NTPase"/>
</dbReference>
<dbReference type="Proteomes" id="UP000177515">
    <property type="component" value="Chromosome 1"/>
</dbReference>
<keyword evidence="4 6" id="KW-0547">Nucleotide-binding</keyword>
<comment type="catalytic activity">
    <reaction evidence="1 6 7">
        <text>adenosine 5'-phosphosulfate + ATP = 3'-phosphoadenylyl sulfate + ADP + H(+)</text>
        <dbReference type="Rhea" id="RHEA:24152"/>
        <dbReference type="ChEBI" id="CHEBI:15378"/>
        <dbReference type="ChEBI" id="CHEBI:30616"/>
        <dbReference type="ChEBI" id="CHEBI:58243"/>
        <dbReference type="ChEBI" id="CHEBI:58339"/>
        <dbReference type="ChEBI" id="CHEBI:456216"/>
        <dbReference type="EC" id="2.7.1.25"/>
    </reaction>
</comment>
<dbReference type="CDD" id="cd02027">
    <property type="entry name" value="APSK"/>
    <property type="match status" value="1"/>
</dbReference>
<feature type="domain" description="APS kinase" evidence="8">
    <location>
        <begin position="26"/>
        <end position="174"/>
    </location>
</feature>
<dbReference type="InterPro" id="IPR002891">
    <property type="entry name" value="APS"/>
</dbReference>
<dbReference type="PANTHER" id="PTHR42700:SF1">
    <property type="entry name" value="SULFATE ADENYLYLTRANSFERASE"/>
    <property type="match status" value="1"/>
</dbReference>
<accession>A0ABM6F974</accession>
<name>A0ABM6F974_9BURK</name>
<evidence type="ECO:0000256" key="4">
    <source>
        <dbReference type="ARBA" id="ARBA00022741"/>
    </source>
</evidence>
<dbReference type="Pfam" id="PF01583">
    <property type="entry name" value="APS_kinase"/>
    <property type="match status" value="1"/>
</dbReference>
<dbReference type="InterPro" id="IPR050512">
    <property type="entry name" value="Sulf_AdTrans/APS_kinase"/>
</dbReference>
<dbReference type="EC" id="2.7.1.25" evidence="2 6"/>
<organism evidence="9 10">
    <name type="scientific">Cupriavidus malaysiensis</name>
    <dbReference type="NCBI Taxonomy" id="367825"/>
    <lineage>
        <taxon>Bacteria</taxon>
        <taxon>Pseudomonadati</taxon>
        <taxon>Pseudomonadota</taxon>
        <taxon>Betaproteobacteria</taxon>
        <taxon>Burkholderiales</taxon>
        <taxon>Burkholderiaceae</taxon>
        <taxon>Cupriavidus</taxon>
    </lineage>
</organism>
<evidence type="ECO:0000313" key="10">
    <source>
        <dbReference type="Proteomes" id="UP000177515"/>
    </source>
</evidence>
<dbReference type="GO" id="GO:0016301">
    <property type="term" value="F:kinase activity"/>
    <property type="evidence" value="ECO:0007669"/>
    <property type="project" value="UniProtKB-KW"/>
</dbReference>
<keyword evidence="6 7" id="KW-0418">Kinase</keyword>
<evidence type="ECO:0000256" key="5">
    <source>
        <dbReference type="ARBA" id="ARBA00022840"/>
    </source>
</evidence>
<evidence type="ECO:0000256" key="2">
    <source>
        <dbReference type="ARBA" id="ARBA00012121"/>
    </source>
</evidence>
<comment type="similarity">
    <text evidence="6 7">Belongs to the APS kinase family.</text>
</comment>
<comment type="pathway">
    <text evidence="6 7">Sulfur metabolism; hydrogen sulfide biosynthesis; sulfite from sulfate: step 2/3.</text>
</comment>
<comment type="function">
    <text evidence="6 7">Catalyzes the synthesis of activated sulfate.</text>
</comment>
<keyword evidence="6" id="KW-0597">Phosphoprotein</keyword>
<evidence type="ECO:0000256" key="1">
    <source>
        <dbReference type="ARBA" id="ARBA00001823"/>
    </source>
</evidence>
<protein>
    <recommendedName>
        <fullName evidence="2 6">Adenylyl-sulfate kinase</fullName>
        <ecNumber evidence="2 6">2.7.1.25</ecNumber>
    </recommendedName>
    <alternativeName>
        <fullName evidence="6">APS kinase</fullName>
    </alternativeName>
    <alternativeName>
        <fullName evidence="6">ATP adenosine-5'-phosphosulfate 3'-phosphotransferase</fullName>
    </alternativeName>
    <alternativeName>
        <fullName evidence="6">Adenosine-5'-phosphosulfate kinase</fullName>
    </alternativeName>
</protein>
<keyword evidence="3 6" id="KW-0808">Transferase</keyword>
<dbReference type="EMBL" id="CP017754">
    <property type="protein sequence ID" value="AOZ08209.1"/>
    <property type="molecule type" value="Genomic_DNA"/>
</dbReference>
<reference evidence="9 10" key="1">
    <citation type="submission" date="2016-10" db="EMBL/GenBank/DDBJ databases">
        <title>Complete genome sequences of three Cupriavidus strains isolated from various Malaysian environments.</title>
        <authorList>
            <person name="Abdullah A.A.-A."/>
            <person name="Shafie N.A.H."/>
            <person name="Lau N.S."/>
        </authorList>
    </citation>
    <scope>NUCLEOTIDE SEQUENCE [LARGE SCALE GENOMIC DNA]</scope>
    <source>
        <strain evidence="9 10">USMAA1020</strain>
    </source>
</reference>
<evidence type="ECO:0000256" key="3">
    <source>
        <dbReference type="ARBA" id="ARBA00022679"/>
    </source>
</evidence>
<feature type="binding site" evidence="6">
    <location>
        <begin position="32"/>
        <end position="39"/>
    </location>
    <ligand>
        <name>ATP</name>
        <dbReference type="ChEBI" id="CHEBI:30616"/>
    </ligand>
</feature>
<sequence length="210" mass="23032">MTHRIFAPHGSTVSAPACTLLEALPLTVWLTGLSGAGKSTLADGAQRWLSRLGIRSLRIDGDQLRAGICQDLRFSAEDRHENVRRAAHIAKLINEQGLLVLVSMISPTELDRQTARSIVGADHFLEVYVRADLEQCRARDPKGLYARVQRGEIAQFTGISAPYEPPRTPDLTIDTTTADETYCVSLLARLVLARSTRQDATFLQLASPSP</sequence>
<dbReference type="NCBIfam" id="TIGR00455">
    <property type="entry name" value="apsK"/>
    <property type="match status" value="1"/>
</dbReference>
<keyword evidence="10" id="KW-1185">Reference proteome</keyword>
<evidence type="ECO:0000313" key="9">
    <source>
        <dbReference type="EMBL" id="AOZ08209.1"/>
    </source>
</evidence>
<dbReference type="Gene3D" id="3.40.50.300">
    <property type="entry name" value="P-loop containing nucleotide triphosphate hydrolases"/>
    <property type="match status" value="1"/>
</dbReference>
<dbReference type="HAMAP" id="MF_00065">
    <property type="entry name" value="Adenylyl_sulf_kinase"/>
    <property type="match status" value="1"/>
</dbReference>
<feature type="active site" description="Phosphoserine intermediate" evidence="6">
    <location>
        <position position="106"/>
    </location>
</feature>
<dbReference type="SUPFAM" id="SSF52540">
    <property type="entry name" value="P-loop containing nucleoside triphosphate hydrolases"/>
    <property type="match status" value="1"/>
</dbReference>